<reference evidence="3" key="1">
    <citation type="submission" date="2022-07" db="EMBL/GenBank/DDBJ databases">
        <title>Fungi with potential for degradation of polypropylene.</title>
        <authorList>
            <person name="Gostincar C."/>
        </authorList>
    </citation>
    <scope>NUCLEOTIDE SEQUENCE</scope>
    <source>
        <strain evidence="3">EXF-13308</strain>
    </source>
</reference>
<dbReference type="AlphaFoldDB" id="A0AA38VJQ8"/>
<evidence type="ECO:0000259" key="2">
    <source>
        <dbReference type="Pfam" id="PF22664"/>
    </source>
</evidence>
<dbReference type="PANTHER" id="PTHR31896:SF64">
    <property type="entry name" value="TRICHOTHECENE 3-O-ACETYLTRANSFERASE"/>
    <property type="match status" value="1"/>
</dbReference>
<dbReference type="Gene3D" id="3.30.559.10">
    <property type="entry name" value="Chloramphenicol acetyltransferase-like domain"/>
    <property type="match status" value="2"/>
</dbReference>
<comment type="caution">
    <text evidence="3">The sequence shown here is derived from an EMBL/GenBank/DDBJ whole genome shotgun (WGS) entry which is preliminary data.</text>
</comment>
<protein>
    <submittedName>
        <fullName evidence="3">Transferase</fullName>
    </submittedName>
</protein>
<evidence type="ECO:0000256" key="1">
    <source>
        <dbReference type="ARBA" id="ARBA00022679"/>
    </source>
</evidence>
<evidence type="ECO:0000313" key="3">
    <source>
        <dbReference type="EMBL" id="KAJ9148364.1"/>
    </source>
</evidence>
<dbReference type="InterPro" id="IPR051283">
    <property type="entry name" value="Sec_Metabolite_Acyltrans"/>
</dbReference>
<proteinExistence type="predicted"/>
<feature type="domain" description="Trichothecene 3-O-acetyltransferase-like N-terminal" evidence="2">
    <location>
        <begin position="21"/>
        <end position="177"/>
    </location>
</feature>
<dbReference type="InterPro" id="IPR023213">
    <property type="entry name" value="CAT-like_dom_sf"/>
</dbReference>
<organism evidence="3 4">
    <name type="scientific">Pleurostoma richardsiae</name>
    <dbReference type="NCBI Taxonomy" id="41990"/>
    <lineage>
        <taxon>Eukaryota</taxon>
        <taxon>Fungi</taxon>
        <taxon>Dikarya</taxon>
        <taxon>Ascomycota</taxon>
        <taxon>Pezizomycotina</taxon>
        <taxon>Sordariomycetes</taxon>
        <taxon>Sordariomycetidae</taxon>
        <taxon>Calosphaeriales</taxon>
        <taxon>Pleurostomataceae</taxon>
        <taxon>Pleurostoma</taxon>
    </lineage>
</organism>
<name>A0AA38VJQ8_9PEZI</name>
<keyword evidence="4" id="KW-1185">Reference proteome</keyword>
<dbReference type="PANTHER" id="PTHR31896">
    <property type="entry name" value="FAMILY REGULATORY PROTEIN, PUTATIVE (AFU_ORTHOLOGUE AFUA_3G14730)-RELATED"/>
    <property type="match status" value="1"/>
</dbReference>
<dbReference type="EMBL" id="JANBVO010000013">
    <property type="protein sequence ID" value="KAJ9148364.1"/>
    <property type="molecule type" value="Genomic_DNA"/>
</dbReference>
<dbReference type="GO" id="GO:0016740">
    <property type="term" value="F:transferase activity"/>
    <property type="evidence" value="ECO:0007669"/>
    <property type="project" value="UniProtKB-KW"/>
</dbReference>
<sequence length="460" mass="49304">METNASRFQDVIGQFPQLKSYNQGLMICALDDAVRQESVVTALEAAISQIVAKIPWLGEQVIHEAGDQGTSGGFTTTPWPEAAGPAKLLYVRDCRQLVPSFDEIVRAGGPVSMLDGSILCPLPGFPLSYDERKIGPAPVVAVQVSFIKGGVIINFSNQHNMMDASGVFAFVALLSIAMQGNEIPQSLVDQANLDRSKVIPLLEGGQPVRDHSHLFIKPSARPTGSSPGSPARWAFFRLSRSGVAEIESAASDTLDFDPAVSYVSANDALCAFYWKRLAAVRLGNRSVDPAAVSKFSRAIDARSAVGVPSGYMGQMVYHAATRFTYGELLTDEDLTLSALASRMRADLNESNTEWAVRSYATFLTGVPDKSKLVYGGGINPALDIGSSSMSQGTSGALNFGILGKPALLRRANLTPVPGILYFYPPEPDSGCLPVLVCLSETDLEGLKGDEEWSRYAEFIG</sequence>
<evidence type="ECO:0000313" key="4">
    <source>
        <dbReference type="Proteomes" id="UP001174694"/>
    </source>
</evidence>
<dbReference type="Proteomes" id="UP001174694">
    <property type="component" value="Unassembled WGS sequence"/>
</dbReference>
<accession>A0AA38VJQ8</accession>
<dbReference type="Pfam" id="PF22664">
    <property type="entry name" value="TRI-like_N"/>
    <property type="match status" value="1"/>
</dbReference>
<keyword evidence="1 3" id="KW-0808">Transferase</keyword>
<gene>
    <name evidence="3" type="ORF">NKR23_g5216</name>
</gene>
<dbReference type="InterPro" id="IPR054710">
    <property type="entry name" value="Tri101-like_N"/>
</dbReference>